<proteinExistence type="predicted"/>
<dbReference type="EMBL" id="CAICTM010001177">
    <property type="protein sequence ID" value="CAB9521255.1"/>
    <property type="molecule type" value="Genomic_DNA"/>
</dbReference>
<comment type="caution">
    <text evidence="2">The sequence shown here is derived from an EMBL/GenBank/DDBJ whole genome shotgun (WGS) entry which is preliminary data.</text>
</comment>
<evidence type="ECO:0000313" key="3">
    <source>
        <dbReference type="Proteomes" id="UP001153069"/>
    </source>
</evidence>
<evidence type="ECO:0000313" key="2">
    <source>
        <dbReference type="EMBL" id="CAB9521255.1"/>
    </source>
</evidence>
<evidence type="ECO:0000256" key="1">
    <source>
        <dbReference type="SAM" id="SignalP"/>
    </source>
</evidence>
<protein>
    <submittedName>
        <fullName evidence="2">Uncharacterized protein</fullName>
    </submittedName>
</protein>
<gene>
    <name evidence="2" type="ORF">SEMRO_1179_G249560.1</name>
</gene>
<feature type="chain" id="PRO_5040258983" evidence="1">
    <location>
        <begin position="28"/>
        <end position="357"/>
    </location>
</feature>
<keyword evidence="1" id="KW-0732">Signal</keyword>
<accession>A0A9N8EMI2</accession>
<sequence length="357" mass="41422">MNLKTPRRPWLLLQLNLLEQIFSLVLQLHQQQPLPRHQSRLSLGKRNFNLQMRFEKKKPLMMSRKWLSERFHAQDMELGENSEDPSAFVHPTTAATLPPAPNAFSVAYNPYKKTAPPVQPVPVAYNGYAIDAESLDYWFFNVLGNTRDKKAHAILNQVCIIVALNLKKKSGRNNTKGHPFQPNSMEQFFRGTFNRLKKKGIMFDFDKDFNEAGQFHGVVKEWWAEYRKIDPKFGTNSEKKRTNEDIYGLVCKVVRDGVISIKDRQHVFEGVHFNDGLFMCFRGKQDHAATRKDNLRSRVYEASDQLEDDSEEDLPGIPWRGFFIPFNKTEQLEFGNTSLPPEPDRIKTMHALISKRI</sequence>
<name>A0A9N8EMI2_9STRA</name>
<feature type="signal peptide" evidence="1">
    <location>
        <begin position="1"/>
        <end position="27"/>
    </location>
</feature>
<dbReference type="AlphaFoldDB" id="A0A9N8EMI2"/>
<keyword evidence="3" id="KW-1185">Reference proteome</keyword>
<organism evidence="2 3">
    <name type="scientific">Seminavis robusta</name>
    <dbReference type="NCBI Taxonomy" id="568900"/>
    <lineage>
        <taxon>Eukaryota</taxon>
        <taxon>Sar</taxon>
        <taxon>Stramenopiles</taxon>
        <taxon>Ochrophyta</taxon>
        <taxon>Bacillariophyta</taxon>
        <taxon>Bacillariophyceae</taxon>
        <taxon>Bacillariophycidae</taxon>
        <taxon>Naviculales</taxon>
        <taxon>Naviculaceae</taxon>
        <taxon>Seminavis</taxon>
    </lineage>
</organism>
<reference evidence="2" key="1">
    <citation type="submission" date="2020-06" db="EMBL/GenBank/DDBJ databases">
        <authorList>
            <consortium name="Plant Systems Biology data submission"/>
        </authorList>
    </citation>
    <scope>NUCLEOTIDE SEQUENCE</scope>
    <source>
        <strain evidence="2">D6</strain>
    </source>
</reference>
<dbReference type="Proteomes" id="UP001153069">
    <property type="component" value="Unassembled WGS sequence"/>
</dbReference>